<evidence type="ECO:0000256" key="3">
    <source>
        <dbReference type="ARBA" id="ARBA00018596"/>
    </source>
</evidence>
<evidence type="ECO:0000256" key="6">
    <source>
        <dbReference type="PIRNR" id="PIRNR018300"/>
    </source>
</evidence>
<dbReference type="Gene3D" id="1.10.8.530">
    <property type="entry name" value="DNA polymerase alpha-primase, subunit B, N-terminal domain"/>
    <property type="match status" value="1"/>
</dbReference>
<dbReference type="InterPro" id="IPR043034">
    <property type="entry name" value="DNA_pol_alpha_B_N_sf"/>
</dbReference>
<protein>
    <recommendedName>
        <fullName evidence="3 6">DNA polymerase alpha subunit B</fullName>
    </recommendedName>
</protein>
<dbReference type="PANTHER" id="PTHR23061">
    <property type="entry name" value="DNA POLYMERASE 2 ALPHA 70 KDA SUBUNIT"/>
    <property type="match status" value="1"/>
</dbReference>
<reference evidence="10" key="1">
    <citation type="submission" date="2018-08" db="EMBL/GenBank/DDBJ databases">
        <title>Aphanomyces genome sequencing and annotation.</title>
        <authorList>
            <person name="Minardi D."/>
            <person name="Oidtmann B."/>
            <person name="Van Der Giezen M."/>
            <person name="Studholme D.J."/>
        </authorList>
    </citation>
    <scope>NUCLEOTIDE SEQUENCE [LARGE SCALE GENOMIC DNA]</scope>
    <source>
        <strain evidence="10">Da</strain>
    </source>
</reference>
<evidence type="ECO:0000259" key="7">
    <source>
        <dbReference type="Pfam" id="PF04042"/>
    </source>
</evidence>
<comment type="caution">
    <text evidence="10">The sequence shown here is derived from an EMBL/GenBank/DDBJ whole genome shotgun (WGS) entry which is preliminary data.</text>
</comment>
<feature type="domain" description="DNA polymerase alpha subunit B N-terminal" evidence="8">
    <location>
        <begin position="12"/>
        <end position="66"/>
    </location>
</feature>
<dbReference type="GO" id="GO:0003677">
    <property type="term" value="F:DNA binding"/>
    <property type="evidence" value="ECO:0007669"/>
    <property type="project" value="InterPro"/>
</dbReference>
<gene>
    <name evidence="10" type="ORF">DYB37_000987</name>
</gene>
<dbReference type="InterPro" id="IPR016722">
    <property type="entry name" value="DNA_pol_alpha_bsu"/>
</dbReference>
<organism evidence="10">
    <name type="scientific">Aphanomyces astaci</name>
    <name type="common">Crayfish plague agent</name>
    <dbReference type="NCBI Taxonomy" id="112090"/>
    <lineage>
        <taxon>Eukaryota</taxon>
        <taxon>Sar</taxon>
        <taxon>Stramenopiles</taxon>
        <taxon>Oomycota</taxon>
        <taxon>Saprolegniomycetes</taxon>
        <taxon>Saprolegniales</taxon>
        <taxon>Verrucalvaceae</taxon>
        <taxon>Aphanomyces</taxon>
    </lineage>
</organism>
<comment type="function">
    <text evidence="6">Accessory subunit of the DNA polymerase alpha complex (also known as the alpha DNA polymerase-primase complex) which plays an essential role in the initiation of DNA synthesis.</text>
</comment>
<evidence type="ECO:0000259" key="9">
    <source>
        <dbReference type="Pfam" id="PF22062"/>
    </source>
</evidence>
<sequence length="604" mass="65947">MSTPTAADVTAAFTNNSLDIKQDAVATCVELCKEFALSAESLAEQWDVFAMNASIQVATIDNLGRFRAMLFDQTNKRAIKRETKETLKGKSMAKKEPLASVYGIHLPTVHETPKKRQASASFQSPDAKMAKGSVFSPSSFQSPPSAEYASRANAGEVVDSFNTSLKSQINVDGVRGDAVKVECIHTDTHMSMSVIPLSYRDDEISKSNVRIIMHAGAANNFMYTSMSDRAIALDQLLVDFQTRMEAQLGIDCGAVGDPSPSHVTVCGRIVCEAPEGKLNASVVQLEGARKYCGGQRVLLDLSQVPALEAFPGKPEPLPFAVTIANDTAPVRIFTAAGPFTPHNDPQYQPLSDLIAVAAKQKPDVVILLGPFIDANHAKDGVVAVDNVLVGFDDMFLFKIVAKFNTLLSALPNCHLVLIPSVRDVHHPYVYPQPPFDRTVVFEGLDSPDFHSVTRVHLLSNPSTFTINGTVFGATTTDILLELGGAEFHRTQQPNQQQRLFRLTEQLLRQHSYFPLFPSTGDTPLDLKYMEQFQLPVRPDVLLLPSVLNRFCGVVQESLCVNPGQLSKGQAGGTYAELTILPKGHHETPEAHQVAQRTLVEVKRI</sequence>
<dbReference type="AlphaFoldDB" id="A0A3R7AZ79"/>
<dbReference type="Pfam" id="PF22062">
    <property type="entry name" value="OB_DPOA2"/>
    <property type="match status" value="1"/>
</dbReference>
<dbReference type="PANTHER" id="PTHR23061:SF12">
    <property type="entry name" value="DNA POLYMERASE ALPHA SUBUNIT B"/>
    <property type="match status" value="1"/>
</dbReference>
<comment type="similarity">
    <text evidence="2 6">Belongs to the DNA polymerase alpha subunit B family.</text>
</comment>
<feature type="domain" description="DNA polymerase alpha subunit B OB" evidence="9">
    <location>
        <begin position="253"/>
        <end position="313"/>
    </location>
</feature>
<dbReference type="InterPro" id="IPR054300">
    <property type="entry name" value="OB_DPOA2"/>
</dbReference>
<feature type="domain" description="DNA polymerase alpha/delta/epsilon subunit B" evidence="7">
    <location>
        <begin position="333"/>
        <end position="550"/>
    </location>
</feature>
<dbReference type="InterPro" id="IPR007185">
    <property type="entry name" value="DNA_pol_a/d/e_bsu"/>
</dbReference>
<dbReference type="VEuPathDB" id="FungiDB:H257_07473"/>
<evidence type="ECO:0000256" key="4">
    <source>
        <dbReference type="ARBA" id="ARBA00022705"/>
    </source>
</evidence>
<evidence type="ECO:0000256" key="5">
    <source>
        <dbReference type="ARBA" id="ARBA00023242"/>
    </source>
</evidence>
<dbReference type="Pfam" id="PF08418">
    <property type="entry name" value="Pol_alpha_B_N"/>
    <property type="match status" value="1"/>
</dbReference>
<keyword evidence="5 6" id="KW-0539">Nucleus</keyword>
<evidence type="ECO:0000256" key="1">
    <source>
        <dbReference type="ARBA" id="ARBA00004123"/>
    </source>
</evidence>
<name>A0A3R7AZ79_APHAT</name>
<accession>A0A3R7AZ79</accession>
<dbReference type="Gene3D" id="3.60.21.60">
    <property type="match status" value="1"/>
</dbReference>
<dbReference type="Pfam" id="PF04042">
    <property type="entry name" value="DNA_pol_E_B"/>
    <property type="match status" value="1"/>
</dbReference>
<dbReference type="EMBL" id="QUTH01002994">
    <property type="protein sequence ID" value="RHZ22458.1"/>
    <property type="molecule type" value="Genomic_DNA"/>
</dbReference>
<evidence type="ECO:0000256" key="2">
    <source>
        <dbReference type="ARBA" id="ARBA00007299"/>
    </source>
</evidence>
<proteinExistence type="inferred from homology"/>
<dbReference type="GO" id="GO:0005658">
    <property type="term" value="C:alpha DNA polymerase:primase complex"/>
    <property type="evidence" value="ECO:0007669"/>
    <property type="project" value="TreeGrafter"/>
</dbReference>
<dbReference type="InterPro" id="IPR013627">
    <property type="entry name" value="Pol_alpha_B_N"/>
</dbReference>
<evidence type="ECO:0000313" key="10">
    <source>
        <dbReference type="EMBL" id="RHZ22458.1"/>
    </source>
</evidence>
<dbReference type="Proteomes" id="UP000285430">
    <property type="component" value="Unassembled WGS sequence"/>
</dbReference>
<evidence type="ECO:0000259" key="8">
    <source>
        <dbReference type="Pfam" id="PF08418"/>
    </source>
</evidence>
<comment type="subcellular location">
    <subcellularLocation>
        <location evidence="1 6">Nucleus</location>
    </subcellularLocation>
</comment>
<dbReference type="GO" id="GO:0006270">
    <property type="term" value="P:DNA replication initiation"/>
    <property type="evidence" value="ECO:0007669"/>
    <property type="project" value="TreeGrafter"/>
</dbReference>
<dbReference type="PIRSF" id="PIRSF018300">
    <property type="entry name" value="DNA_pol_alph_2"/>
    <property type="match status" value="1"/>
</dbReference>
<keyword evidence="4 6" id="KW-0235">DNA replication</keyword>